<proteinExistence type="predicted"/>
<dbReference type="GO" id="GO:0004674">
    <property type="term" value="F:protein serine/threonine kinase activity"/>
    <property type="evidence" value="ECO:0007669"/>
    <property type="project" value="UniProtKB-KW"/>
</dbReference>
<dbReference type="GO" id="GO:0005524">
    <property type="term" value="F:ATP binding"/>
    <property type="evidence" value="ECO:0007669"/>
    <property type="project" value="UniProtKB-KW"/>
</dbReference>
<evidence type="ECO:0000256" key="8">
    <source>
        <dbReference type="ARBA" id="ARBA00048679"/>
    </source>
</evidence>
<keyword evidence="3" id="KW-0808">Transferase</keyword>
<dbReference type="Gene3D" id="3.40.50.300">
    <property type="entry name" value="P-loop containing nucleotide triphosphate hydrolases"/>
    <property type="match status" value="1"/>
</dbReference>
<reference evidence="10" key="1">
    <citation type="submission" date="2020-05" db="EMBL/GenBank/DDBJ databases">
        <authorList>
            <person name="Zhu T."/>
            <person name="Keshari N."/>
            <person name="Lu X."/>
        </authorList>
    </citation>
    <scope>NUCLEOTIDE SEQUENCE</scope>
    <source>
        <strain evidence="10">NK1-12</strain>
    </source>
</reference>
<dbReference type="InterPro" id="IPR027417">
    <property type="entry name" value="P-loop_NTPase"/>
</dbReference>
<dbReference type="AlphaFoldDB" id="A0AA96WI94"/>
<comment type="catalytic activity">
    <reaction evidence="7">
        <text>L-threonyl-[protein] + ATP = O-phospho-L-threonyl-[protein] + ADP + H(+)</text>
        <dbReference type="Rhea" id="RHEA:46608"/>
        <dbReference type="Rhea" id="RHEA-COMP:11060"/>
        <dbReference type="Rhea" id="RHEA-COMP:11605"/>
        <dbReference type="ChEBI" id="CHEBI:15378"/>
        <dbReference type="ChEBI" id="CHEBI:30013"/>
        <dbReference type="ChEBI" id="CHEBI:30616"/>
        <dbReference type="ChEBI" id="CHEBI:61977"/>
        <dbReference type="ChEBI" id="CHEBI:456216"/>
        <dbReference type="EC" id="2.7.11.1"/>
    </reaction>
</comment>
<dbReference type="SUPFAM" id="SSF56112">
    <property type="entry name" value="Protein kinase-like (PK-like)"/>
    <property type="match status" value="1"/>
</dbReference>
<keyword evidence="2" id="KW-0723">Serine/threonine-protein kinase</keyword>
<name>A0AA96WI94_9CYAN</name>
<dbReference type="InterPro" id="IPR011009">
    <property type="entry name" value="Kinase-like_dom_sf"/>
</dbReference>
<keyword evidence="6" id="KW-0067">ATP-binding</keyword>
<dbReference type="SUPFAM" id="SSF48452">
    <property type="entry name" value="TPR-like"/>
    <property type="match status" value="1"/>
</dbReference>
<dbReference type="Gene3D" id="3.30.200.20">
    <property type="entry name" value="Phosphorylase Kinase, domain 1"/>
    <property type="match status" value="1"/>
</dbReference>
<keyword evidence="5 10" id="KW-0418">Kinase</keyword>
<dbReference type="PANTHER" id="PTHR24363">
    <property type="entry name" value="SERINE/THREONINE PROTEIN KINASE"/>
    <property type="match status" value="1"/>
</dbReference>
<dbReference type="Gene3D" id="1.10.510.10">
    <property type="entry name" value="Transferase(Phosphotransferase) domain 1"/>
    <property type="match status" value="1"/>
</dbReference>
<evidence type="ECO:0000313" key="10">
    <source>
        <dbReference type="EMBL" id="WNZ25660.1"/>
    </source>
</evidence>
<dbReference type="PROSITE" id="PS50011">
    <property type="entry name" value="PROTEIN_KINASE_DOM"/>
    <property type="match status" value="1"/>
</dbReference>
<evidence type="ECO:0000256" key="5">
    <source>
        <dbReference type="ARBA" id="ARBA00022777"/>
    </source>
</evidence>
<gene>
    <name evidence="10" type="ORF">HJG54_24365</name>
</gene>
<feature type="domain" description="Protein kinase" evidence="9">
    <location>
        <begin position="612"/>
        <end position="916"/>
    </location>
</feature>
<evidence type="ECO:0000256" key="6">
    <source>
        <dbReference type="ARBA" id="ARBA00022840"/>
    </source>
</evidence>
<organism evidence="10">
    <name type="scientific">Leptolyngbya sp. NK1-12</name>
    <dbReference type="NCBI Taxonomy" id="2547451"/>
    <lineage>
        <taxon>Bacteria</taxon>
        <taxon>Bacillati</taxon>
        <taxon>Cyanobacteriota</taxon>
        <taxon>Cyanophyceae</taxon>
        <taxon>Leptolyngbyales</taxon>
        <taxon>Leptolyngbyaceae</taxon>
        <taxon>Leptolyngbya group</taxon>
        <taxon>Leptolyngbya</taxon>
    </lineage>
</organism>
<accession>A0AA96WI94</accession>
<keyword evidence="4" id="KW-0547">Nucleotide-binding</keyword>
<sequence>MPTPPYEYRVGATLPADAPSYVVRQADRDLYQALKAGEFCYVLNSRQMGKSSLEVRTRKRLEAEGYACALIDLTQIGAQQVSADQWYATLAHHLAVSLGLDCHLVTWWQERRMLTPLARLGEFIDTVLLTQIEQPVLIVIDEIDSVLSLGFPTDDFFAFIRACYNQRPQKPAYRRLTFVLIGVATPSDLIADRDRTPFNLGRAIELHGFQLNEVQPLSDGLEGIAAQPEQVLAEILRWTGGQPFLTQKLCRLLVDTQAKSSDPIAAGTETAAIETLVQTYVIDNWESQDNPDHLKTISRRIREKDKPFLGRLLRLYQQILRLGAIPADESREQSELRLSGLVVKQAGQLTVYNPIYRAVFNEQWVQEALADLRPYAEAIQAWYASGCRDESRLLRGRALLDALAWAEDKELGEHDQRFLTHSQMMAERMTRETAELLSQQAKSEVAKILTRFAPELTQIAQNPAGLMQEIQAWAGSQPALTEQLCQLLISESEARIPAGSEAGWVEHLVQTRLIQYWETQVSAEPLRLLRDTLLSDEKCLELLRLYQKILRQEAVIADDSAELRTLINLGLVENQAGELNVANRIYASVFHQEWVEHELAALKERPVIRQRYEVIKKLGESEFIQTFLVKDRDLPSQNQYVIKQIDLILQSAERSIEPQTELSQKPSAELYEMLSVRFKQLEKLNGHGQIPKLLASFEEDGKFYIVQEFIEGSSLSDEIRPNQPWSETQVIHLLMDILEILEFVHRQNLSHLNLQPANLKRRQQDGKLVLIDFGILQGVPELADFSGRRTVRFEQPLEQRLGQISRLVGVPSYYPPAGLVDRTVLQPEKSEFSRDLYAVGMIGIQALTGIQPNYLTIDRKTGEIIWRFTISDQPMVPVSEGLARILTKLVRHDPDQRYLSATEVLDDLRALNQPTATPSSSAWLTNRPVLFGSLAAVLVLLLGGIWSYYRSVQAQQIASCNTTITSAQSDVQLVVAANRVLEACSQVIARQPNDTQALKNRGQALMLLWKHESADAAKILNRAVEDFQTAIKIRSSDPQAFFYLGLTQLLQDNPTYSETYRQAINLYLEQDAATLSASDWPILAELLAFLINQNPLTQTDYEQANVLFEKAQTINPASVNLIYNHGSFNARAGNYRDAIQIFSDQVLAKEAQAQNYRAWLSQAFAALLLGRSGFPDALNAFKQALELKPTDPLAQRYRAELETCLANQQNQTTCALDRFTPVDLGNAFPTVFPLTPLYNCEQYPVLALVERNDAKPLCE</sequence>
<comment type="catalytic activity">
    <reaction evidence="8">
        <text>L-seryl-[protein] + ATP = O-phospho-L-seryl-[protein] + ADP + H(+)</text>
        <dbReference type="Rhea" id="RHEA:17989"/>
        <dbReference type="Rhea" id="RHEA-COMP:9863"/>
        <dbReference type="Rhea" id="RHEA-COMP:11604"/>
        <dbReference type="ChEBI" id="CHEBI:15378"/>
        <dbReference type="ChEBI" id="CHEBI:29999"/>
        <dbReference type="ChEBI" id="CHEBI:30616"/>
        <dbReference type="ChEBI" id="CHEBI:83421"/>
        <dbReference type="ChEBI" id="CHEBI:456216"/>
        <dbReference type="EC" id="2.7.11.1"/>
    </reaction>
</comment>
<dbReference type="EC" id="2.7.11.1" evidence="1"/>
<dbReference type="PANTHER" id="PTHR24363:SF0">
    <property type="entry name" value="SERINE_THREONINE KINASE LIKE DOMAIN CONTAINING 1"/>
    <property type="match status" value="1"/>
</dbReference>
<evidence type="ECO:0000256" key="7">
    <source>
        <dbReference type="ARBA" id="ARBA00047899"/>
    </source>
</evidence>
<protein>
    <recommendedName>
        <fullName evidence="1">non-specific serine/threonine protein kinase</fullName>
        <ecNumber evidence="1">2.7.11.1</ecNumber>
    </recommendedName>
</protein>
<evidence type="ECO:0000256" key="1">
    <source>
        <dbReference type="ARBA" id="ARBA00012513"/>
    </source>
</evidence>
<dbReference type="RefSeq" id="WP_316431821.1">
    <property type="nucleotide sequence ID" value="NZ_CP053586.1"/>
</dbReference>
<dbReference type="InterPro" id="IPR011990">
    <property type="entry name" value="TPR-like_helical_dom_sf"/>
</dbReference>
<evidence type="ECO:0000256" key="4">
    <source>
        <dbReference type="ARBA" id="ARBA00022741"/>
    </source>
</evidence>
<dbReference type="SUPFAM" id="SSF52540">
    <property type="entry name" value="P-loop containing nucleoside triphosphate hydrolases"/>
    <property type="match status" value="1"/>
</dbReference>
<dbReference type="Pfam" id="PF14516">
    <property type="entry name" value="AAA_35"/>
    <property type="match status" value="1"/>
</dbReference>
<evidence type="ECO:0000256" key="3">
    <source>
        <dbReference type="ARBA" id="ARBA00022679"/>
    </source>
</evidence>
<dbReference type="Gene3D" id="1.25.40.10">
    <property type="entry name" value="Tetratricopeptide repeat domain"/>
    <property type="match status" value="2"/>
</dbReference>
<dbReference type="Pfam" id="PF00069">
    <property type="entry name" value="Pkinase"/>
    <property type="match status" value="1"/>
</dbReference>
<dbReference type="EMBL" id="CP053586">
    <property type="protein sequence ID" value="WNZ25660.1"/>
    <property type="molecule type" value="Genomic_DNA"/>
</dbReference>
<evidence type="ECO:0000256" key="2">
    <source>
        <dbReference type="ARBA" id="ARBA00022527"/>
    </source>
</evidence>
<evidence type="ECO:0000259" key="9">
    <source>
        <dbReference type="PROSITE" id="PS50011"/>
    </source>
</evidence>
<dbReference type="InterPro" id="IPR000719">
    <property type="entry name" value="Prot_kinase_dom"/>
</dbReference>
<dbReference type="SMART" id="SM00220">
    <property type="entry name" value="S_TKc"/>
    <property type="match status" value="1"/>
</dbReference>